<comment type="caution">
    <text evidence="2">The sequence shown here is derived from an EMBL/GenBank/DDBJ whole genome shotgun (WGS) entry which is preliminary data.</text>
</comment>
<dbReference type="InterPro" id="IPR010985">
    <property type="entry name" value="Ribbon_hlx_hlx"/>
</dbReference>
<evidence type="ECO:0000313" key="3">
    <source>
        <dbReference type="Proteomes" id="UP000281647"/>
    </source>
</evidence>
<organism evidence="2 3">
    <name type="scientific">Borborobacter arsenicus</name>
    <dbReference type="NCBI Taxonomy" id="1851146"/>
    <lineage>
        <taxon>Bacteria</taxon>
        <taxon>Pseudomonadati</taxon>
        <taxon>Pseudomonadota</taxon>
        <taxon>Alphaproteobacteria</taxon>
        <taxon>Hyphomicrobiales</taxon>
        <taxon>Phyllobacteriaceae</taxon>
        <taxon>Borborobacter</taxon>
    </lineage>
</organism>
<dbReference type="AlphaFoldDB" id="A0A432UZ03"/>
<dbReference type="GO" id="GO:0006355">
    <property type="term" value="P:regulation of DNA-templated transcription"/>
    <property type="evidence" value="ECO:0007669"/>
    <property type="project" value="InterPro"/>
</dbReference>
<sequence>MVLSRYLCPIAGTIFGQGRFGDKSGMSQSDPPSFHLRLTLPLQKQIKLAAVENERSMNAEILARLERSFSVDAADRAKAVKLLADALSILDKGSGKS</sequence>
<dbReference type="GO" id="GO:0003677">
    <property type="term" value="F:DNA binding"/>
    <property type="evidence" value="ECO:0007669"/>
    <property type="project" value="UniProtKB-KW"/>
</dbReference>
<dbReference type="Gene3D" id="1.10.1220.10">
    <property type="entry name" value="Met repressor-like"/>
    <property type="match status" value="1"/>
</dbReference>
<name>A0A432UZ03_9HYPH</name>
<dbReference type="SUPFAM" id="SSF47598">
    <property type="entry name" value="Ribbon-helix-helix"/>
    <property type="match status" value="1"/>
</dbReference>
<feature type="domain" description="Arc-like DNA binding" evidence="1">
    <location>
        <begin position="29"/>
        <end position="70"/>
    </location>
</feature>
<dbReference type="Proteomes" id="UP000281647">
    <property type="component" value="Unassembled WGS sequence"/>
</dbReference>
<evidence type="ECO:0000259" key="1">
    <source>
        <dbReference type="Pfam" id="PF03869"/>
    </source>
</evidence>
<dbReference type="EMBL" id="RKST01000066">
    <property type="protein sequence ID" value="RUM95167.1"/>
    <property type="molecule type" value="Genomic_DNA"/>
</dbReference>
<protein>
    <submittedName>
        <fullName evidence="2">Arc family DNA-binding protein</fullName>
    </submittedName>
</protein>
<accession>A0A432UZ03</accession>
<dbReference type="InterPro" id="IPR013321">
    <property type="entry name" value="Arc_rbn_hlx_hlx"/>
</dbReference>
<evidence type="ECO:0000313" key="2">
    <source>
        <dbReference type="EMBL" id="RUM95167.1"/>
    </source>
</evidence>
<keyword evidence="2" id="KW-0238">DNA-binding</keyword>
<gene>
    <name evidence="2" type="ORF">EET67_24775</name>
</gene>
<dbReference type="Pfam" id="PF03869">
    <property type="entry name" value="Arc"/>
    <property type="match status" value="1"/>
</dbReference>
<reference evidence="2 3" key="1">
    <citation type="submission" date="2018-11" db="EMBL/GenBank/DDBJ databases">
        <title>Pseudaminobacter arsenicus sp. nov., an arsenic-resistant bacterium isolated from arsenic-rich aquifers.</title>
        <authorList>
            <person name="Mu Y."/>
        </authorList>
    </citation>
    <scope>NUCLEOTIDE SEQUENCE [LARGE SCALE GENOMIC DNA]</scope>
    <source>
        <strain evidence="2 3">CB3</strain>
    </source>
</reference>
<proteinExistence type="predicted"/>
<dbReference type="InterPro" id="IPR005569">
    <property type="entry name" value="Arc_DNA-bd_dom"/>
</dbReference>
<dbReference type="OrthoDB" id="6890552at2"/>
<keyword evidence="3" id="KW-1185">Reference proteome</keyword>